<dbReference type="PANTHER" id="PTHR37419">
    <property type="entry name" value="SERINE/THREONINE-PROTEIN KINASE TOXIN HIPA"/>
    <property type="match status" value="1"/>
</dbReference>
<gene>
    <name evidence="5" type="ORF">GCM10017161_14890</name>
</gene>
<keyword evidence="6" id="KW-1185">Reference proteome</keyword>
<evidence type="ECO:0000259" key="4">
    <source>
        <dbReference type="Pfam" id="PF07804"/>
    </source>
</evidence>
<accession>A0A919BG68</accession>
<dbReference type="AlphaFoldDB" id="A0A919BG68"/>
<evidence type="ECO:0000313" key="5">
    <source>
        <dbReference type="EMBL" id="GHF88245.1"/>
    </source>
</evidence>
<dbReference type="Proteomes" id="UP000623842">
    <property type="component" value="Unassembled WGS sequence"/>
</dbReference>
<evidence type="ECO:0000313" key="6">
    <source>
        <dbReference type="Proteomes" id="UP000623842"/>
    </source>
</evidence>
<protein>
    <submittedName>
        <fullName evidence="5">Toxin HipA</fullName>
    </submittedName>
</protein>
<keyword evidence="2" id="KW-0808">Transferase</keyword>
<dbReference type="InterPro" id="IPR052028">
    <property type="entry name" value="HipA_Ser/Thr_kinase"/>
</dbReference>
<dbReference type="RefSeq" id="WP_189768820.1">
    <property type="nucleotide sequence ID" value="NZ_BNCK01000003.1"/>
</dbReference>
<dbReference type="EMBL" id="BNCK01000003">
    <property type="protein sequence ID" value="GHF88245.1"/>
    <property type="molecule type" value="Genomic_DNA"/>
</dbReference>
<comment type="similarity">
    <text evidence="1">Belongs to the HipA Ser/Thr kinase family.</text>
</comment>
<proteinExistence type="inferred from homology"/>
<organism evidence="5 6">
    <name type="scientific">Thalassotalea marina</name>
    <dbReference type="NCBI Taxonomy" id="1673741"/>
    <lineage>
        <taxon>Bacteria</taxon>
        <taxon>Pseudomonadati</taxon>
        <taxon>Pseudomonadota</taxon>
        <taxon>Gammaproteobacteria</taxon>
        <taxon>Alteromonadales</taxon>
        <taxon>Colwelliaceae</taxon>
        <taxon>Thalassotalea</taxon>
    </lineage>
</organism>
<name>A0A919BG68_9GAMM</name>
<comment type="caution">
    <text evidence="5">The sequence shown here is derived from an EMBL/GenBank/DDBJ whole genome shotgun (WGS) entry which is preliminary data.</text>
</comment>
<feature type="domain" description="HipA-like C-terminal" evidence="4">
    <location>
        <begin position="162"/>
        <end position="369"/>
    </location>
</feature>
<dbReference type="InterPro" id="IPR012893">
    <property type="entry name" value="HipA-like_C"/>
</dbReference>
<dbReference type="GO" id="GO:0005829">
    <property type="term" value="C:cytosol"/>
    <property type="evidence" value="ECO:0007669"/>
    <property type="project" value="TreeGrafter"/>
</dbReference>
<dbReference type="Pfam" id="PF07804">
    <property type="entry name" value="HipA_C"/>
    <property type="match status" value="1"/>
</dbReference>
<dbReference type="PIRSF" id="PIRSF028135">
    <property type="entry name" value="UCP028135_HipA-like"/>
    <property type="match status" value="1"/>
</dbReference>
<keyword evidence="3" id="KW-0418">Kinase</keyword>
<dbReference type="PANTHER" id="PTHR37419:SF8">
    <property type="entry name" value="TOXIN YJJJ"/>
    <property type="match status" value="1"/>
</dbReference>
<reference evidence="5" key="2">
    <citation type="submission" date="2020-09" db="EMBL/GenBank/DDBJ databases">
        <authorList>
            <person name="Sun Q."/>
            <person name="Kim S."/>
        </authorList>
    </citation>
    <scope>NUCLEOTIDE SEQUENCE</scope>
    <source>
        <strain evidence="5">KCTC 42731</strain>
    </source>
</reference>
<evidence type="ECO:0000256" key="3">
    <source>
        <dbReference type="ARBA" id="ARBA00022777"/>
    </source>
</evidence>
<dbReference type="InterPro" id="IPR016869">
    <property type="entry name" value="UCP028135_HipA-like"/>
</dbReference>
<sequence length="445" mass="50035">MQTVTLQLFNQGQWWDAAILNFSEEQFSASCSLCYEPEYIAAVASYDIKDCWACTVNAPISIIPKDYSKWPALLDDILPVGKSRDWWLKYLNVSRSNEFQQNYALLTNACMSPVGNLRIKESVATEGSIDPRRFPIEDVISLQYDFLEYANEQGAAVGGATGAGGVAPKLLLMLEDDSVFIDGDFAGKPLAATAYLTKFARNRRTTRDNNILKAEGVFYQALTELLQGTSVKTIEVNKLKILEDKESGQISLWLPRFDIGFENGVATRIGLESIYSIIDAEPGSYQEHFDVMETVWRRINSATQMTKSEFAKQYVVRDFLNLVFGNSDNHGRNISFLKFDGDIRFAPIYDFAPMKADEEGVTRLFKWGRNCELGGQVSFSKIAEQLSDFCEPDEMILFLSQLAEKLIDLPELLARLNCPDEILNFPAIGFSNIKNKLVEMGVYDG</sequence>
<reference evidence="5" key="1">
    <citation type="journal article" date="2014" name="Int. J. Syst. Evol. Microbiol.">
        <title>Complete genome sequence of Corynebacterium casei LMG S-19264T (=DSM 44701T), isolated from a smear-ripened cheese.</title>
        <authorList>
            <consortium name="US DOE Joint Genome Institute (JGI-PGF)"/>
            <person name="Walter F."/>
            <person name="Albersmeier A."/>
            <person name="Kalinowski J."/>
            <person name="Ruckert C."/>
        </authorList>
    </citation>
    <scope>NUCLEOTIDE SEQUENCE</scope>
    <source>
        <strain evidence="5">KCTC 42731</strain>
    </source>
</reference>
<evidence type="ECO:0000256" key="2">
    <source>
        <dbReference type="ARBA" id="ARBA00022679"/>
    </source>
</evidence>
<dbReference type="GO" id="GO:0004674">
    <property type="term" value="F:protein serine/threonine kinase activity"/>
    <property type="evidence" value="ECO:0007669"/>
    <property type="project" value="TreeGrafter"/>
</dbReference>
<evidence type="ECO:0000256" key="1">
    <source>
        <dbReference type="ARBA" id="ARBA00010164"/>
    </source>
</evidence>